<dbReference type="EMBL" id="DRBS01000053">
    <property type="protein sequence ID" value="HDD43486.1"/>
    <property type="molecule type" value="Genomic_DNA"/>
</dbReference>
<evidence type="ECO:0008006" key="3">
    <source>
        <dbReference type="Google" id="ProtNLM"/>
    </source>
</evidence>
<comment type="caution">
    <text evidence="2">The sequence shown here is derived from an EMBL/GenBank/DDBJ whole genome shotgun (WGS) entry which is preliminary data.</text>
</comment>
<feature type="signal peptide" evidence="1">
    <location>
        <begin position="1"/>
        <end position="20"/>
    </location>
</feature>
<feature type="chain" id="PRO_5027647649" description="DUF4412 domain-containing protein" evidence="1">
    <location>
        <begin position="21"/>
        <end position="257"/>
    </location>
</feature>
<sequence length="257" mass="29804">MKKFLILVIFMFLLSSQTFADLTLKYVGKGIFSDESMIMFFSKSAMRTDAGKTSMIYREVPKREVIIINHQTKEYFVMDEAYLQQMKVMMEQMMAQMPPEARAMAETMMQNQKKPQIHPCEHGIVKGKEKINGILTTVIERCEIDINGHKEQAKFWVAEINNAGIKEKDFDICFHFVDFYTQFYSNFLKQIDIKYISNEDEFLRFGIKKPLLVKQAVFKNGKIAGEILLINISKKPIPSSIFNIPAGYKKMNMAITQ</sequence>
<dbReference type="Proteomes" id="UP000886289">
    <property type="component" value="Unassembled WGS sequence"/>
</dbReference>
<accession>A0A7C0Y1T9</accession>
<name>A0A7C0Y1T9_DESA2</name>
<protein>
    <recommendedName>
        <fullName evidence="3">DUF4412 domain-containing protein</fullName>
    </recommendedName>
</protein>
<reference evidence="2" key="1">
    <citation type="journal article" date="2020" name="mSystems">
        <title>Genome- and Community-Level Interaction Insights into Carbon Utilization and Element Cycling Functions of Hydrothermarchaeota in Hydrothermal Sediment.</title>
        <authorList>
            <person name="Zhou Z."/>
            <person name="Liu Y."/>
            <person name="Xu W."/>
            <person name="Pan J."/>
            <person name="Luo Z.H."/>
            <person name="Li M."/>
        </authorList>
    </citation>
    <scope>NUCLEOTIDE SEQUENCE [LARGE SCALE GENOMIC DNA]</scope>
    <source>
        <strain evidence="2">HyVt-233</strain>
    </source>
</reference>
<organism evidence="2">
    <name type="scientific">Desulfofervidus auxilii</name>
    <dbReference type="NCBI Taxonomy" id="1621989"/>
    <lineage>
        <taxon>Bacteria</taxon>
        <taxon>Pseudomonadati</taxon>
        <taxon>Thermodesulfobacteriota</taxon>
        <taxon>Candidatus Desulfofervidia</taxon>
        <taxon>Candidatus Desulfofervidales</taxon>
        <taxon>Candidatus Desulfofervidaceae</taxon>
        <taxon>Candidatus Desulfofervidus</taxon>
    </lineage>
</organism>
<proteinExistence type="predicted"/>
<evidence type="ECO:0000256" key="1">
    <source>
        <dbReference type="SAM" id="SignalP"/>
    </source>
</evidence>
<keyword evidence="1" id="KW-0732">Signal</keyword>
<evidence type="ECO:0000313" key="2">
    <source>
        <dbReference type="EMBL" id="HDD43486.1"/>
    </source>
</evidence>
<gene>
    <name evidence="2" type="ORF">ENG63_01295</name>
</gene>
<dbReference type="AlphaFoldDB" id="A0A7C0Y1T9"/>